<organism evidence="5 6">
    <name type="scientific">Pneumocystis murina (strain B123)</name>
    <name type="common">Mouse pneumocystis pneumonia agent</name>
    <name type="synonym">Pneumocystis carinii f. sp. muris</name>
    <dbReference type="NCBI Taxonomy" id="1069680"/>
    <lineage>
        <taxon>Eukaryota</taxon>
        <taxon>Fungi</taxon>
        <taxon>Dikarya</taxon>
        <taxon>Ascomycota</taxon>
        <taxon>Taphrinomycotina</taxon>
        <taxon>Pneumocystomycetes</taxon>
        <taxon>Pneumocystaceae</taxon>
        <taxon>Pneumocystis</taxon>
    </lineage>
</organism>
<name>M7PI38_PNEMU</name>
<dbReference type="PANTHER" id="PTHR21559:SF21">
    <property type="entry name" value="DYSTROGLYCAN 1"/>
    <property type="match status" value="1"/>
</dbReference>
<dbReference type="HOGENOM" id="CLU_326279_0_0_1"/>
<dbReference type="Gene3D" id="2.60.40.10">
    <property type="entry name" value="Immunoglobulins"/>
    <property type="match status" value="4"/>
</dbReference>
<dbReference type="SUPFAM" id="SSF49313">
    <property type="entry name" value="Cadherin-like"/>
    <property type="match status" value="4"/>
</dbReference>
<feature type="region of interest" description="Disordered" evidence="1">
    <location>
        <begin position="862"/>
        <end position="883"/>
    </location>
</feature>
<feature type="domain" description="Dystroglycan-type cadherin-like" evidence="4">
    <location>
        <begin position="25"/>
        <end position="119"/>
    </location>
</feature>
<dbReference type="InterPro" id="IPR013783">
    <property type="entry name" value="Ig-like_fold"/>
</dbReference>
<dbReference type="EMBL" id="AFWA02000004">
    <property type="protein sequence ID" value="EMR10129.1"/>
    <property type="molecule type" value="Genomic_DNA"/>
</dbReference>
<dbReference type="PANTHER" id="PTHR21559">
    <property type="entry name" value="DYSTROGLYCAN-RELATED"/>
    <property type="match status" value="1"/>
</dbReference>
<keyword evidence="2" id="KW-0472">Membrane</keyword>
<dbReference type="Proteomes" id="UP000011958">
    <property type="component" value="Unassembled WGS sequence"/>
</dbReference>
<feature type="signal peptide" evidence="3">
    <location>
        <begin position="1"/>
        <end position="22"/>
    </location>
</feature>
<evidence type="ECO:0000256" key="2">
    <source>
        <dbReference type="SAM" id="Phobius"/>
    </source>
</evidence>
<dbReference type="Pfam" id="PF05345">
    <property type="entry name" value="He_PIG"/>
    <property type="match status" value="3"/>
</dbReference>
<accession>M7PI38</accession>
<keyword evidence="3" id="KW-0732">Signal</keyword>
<evidence type="ECO:0000313" key="6">
    <source>
        <dbReference type="Proteomes" id="UP000011958"/>
    </source>
</evidence>
<dbReference type="GeneID" id="19895104"/>
<dbReference type="OrthoDB" id="41532at2759"/>
<dbReference type="STRING" id="1069680.M7PI38"/>
<feature type="transmembrane region" description="Helical" evidence="2">
    <location>
        <begin position="473"/>
        <end position="495"/>
    </location>
</feature>
<dbReference type="AlphaFoldDB" id="M7PI38"/>
<keyword evidence="2" id="KW-1133">Transmembrane helix</keyword>
<protein>
    <recommendedName>
        <fullName evidence="4">Dystroglycan-type cadherin-like domain-containing protein</fullName>
    </recommendedName>
</protein>
<dbReference type="GO" id="GO:0005509">
    <property type="term" value="F:calcium ion binding"/>
    <property type="evidence" value="ECO:0007669"/>
    <property type="project" value="InterPro"/>
</dbReference>
<feature type="domain" description="Dystroglycan-type cadherin-like" evidence="4">
    <location>
        <begin position="372"/>
        <end position="470"/>
    </location>
</feature>
<dbReference type="GO" id="GO:0016020">
    <property type="term" value="C:membrane"/>
    <property type="evidence" value="ECO:0007669"/>
    <property type="project" value="InterPro"/>
</dbReference>
<reference evidence="6" key="1">
    <citation type="journal article" date="2016" name="Nat. Commun.">
        <title>Genome analysis of three Pneumocystis species reveals adaptation mechanisms to life exclusively in mammalian hosts.</title>
        <authorList>
            <person name="Ma L."/>
            <person name="Chen Z."/>
            <person name="Huang D.W."/>
            <person name="Kutty G."/>
            <person name="Ishihara M."/>
            <person name="Wang H."/>
            <person name="Abouelleil A."/>
            <person name="Bishop L."/>
            <person name="Davey E."/>
            <person name="Deng R."/>
            <person name="Deng X."/>
            <person name="Fan L."/>
            <person name="Fantoni G."/>
            <person name="Fitzgerald M."/>
            <person name="Gogineni E."/>
            <person name="Goldberg J.M."/>
            <person name="Handley G."/>
            <person name="Hu X."/>
            <person name="Huber C."/>
            <person name="Jiao X."/>
            <person name="Jones K."/>
            <person name="Levin J.Z."/>
            <person name="Liu Y."/>
            <person name="Macdonald P."/>
            <person name="Melnikov A."/>
            <person name="Raley C."/>
            <person name="Sassi M."/>
            <person name="Sherman B.T."/>
            <person name="Song X."/>
            <person name="Sykes S."/>
            <person name="Tran B."/>
            <person name="Walsh L."/>
            <person name="Xia Y."/>
            <person name="Yang J."/>
            <person name="Young S."/>
            <person name="Zeng Q."/>
            <person name="Zheng X."/>
            <person name="Stephens R."/>
            <person name="Nusbaum C."/>
            <person name="Birren B.W."/>
            <person name="Azadi P."/>
            <person name="Lempicki R.A."/>
            <person name="Cuomo C.A."/>
            <person name="Kovacs J.A."/>
        </authorList>
    </citation>
    <scope>NUCLEOTIDE SEQUENCE [LARGE SCALE GENOMIC DNA]</scope>
    <source>
        <strain evidence="6">B123</strain>
    </source>
</reference>
<evidence type="ECO:0000313" key="5">
    <source>
        <dbReference type="EMBL" id="EMR10129.1"/>
    </source>
</evidence>
<sequence length="883" mass="98379">MWKIKFIIFWILGISLLYGVEGIPILGFPVNSQVPPVARVSQPFLYKFAGNTFYNIQGSVRYSVDRLPSWLHFNPQERTFFGTPSRSDMGAIKFDLIATDSTGSAKNPVTFVVVDFPAPTLKIPLVQQLRMHGTIDLNGAFVVLPNQAFSFILDKNTFDARNTRIMTYYCVSGDNTPLPSWVKFDPKTLKIWGIAPSIQSKGVPPLYFWFNVIAADVLGFSGGVASFGIVVSLHHLQLGRSYYSITAVVGRSFVFPFPANSLTKGGVPISSSEASRFKYSISTSSWLSYNKNNLALVGTPSSMESPQNVIVVIMDGTYGITVFIRVNIGDHEILPRILQGPLQESLSRCASGDPSCSPVSVEMASKNTNVAPKVSTLPNINAISGKFFSYRIGDPSSLSSNDRVELQYSPSDASKWLNFNRDTMRISGVPSDEGTVNVKIHTVYGSGRSRDQYFSIYINKGDEENTNKKDLKWFIVGAVAFVFLFILFLILFCCIRRSKRRRSSTDHRYISRPIPPDSRYGQWPTMDEKTWDEPHRLSAFNIFKSTSANGLSGFVAEVKEAPDNTKSLDSNKKYRKTDVTSPYSIHVLPIKDEPIKKSTVFVSKGNMHPASNNSDVSSFLPMGPPGYGQPHRSWRRTTQGSFFWPSSSTYDESVMASGFKDSQANEPYTVRLVNDSITHSDESSGVISNAITSSTSHNSSNDLSRKTSDSKITLGSYSEDSIISKASISQNREDNDTHRLRKNDTYSRVRPWSAHLSERDSIDSLSLMSSEHSRNEFLCDEADNPYSSYFGDHNKRSQPIRGISGSDPLQFHIPTRLSTSLHTSIQSSSKSEISSSIPNRKTPILIKPTMVDRPKLFEYSRSNRTNTHSHIPSRDLSSKIAFV</sequence>
<evidence type="ECO:0000259" key="4">
    <source>
        <dbReference type="SMART" id="SM00736"/>
    </source>
</evidence>
<dbReference type="RefSeq" id="XP_007873343.1">
    <property type="nucleotide sequence ID" value="XM_007875152.1"/>
</dbReference>
<dbReference type="VEuPathDB" id="FungiDB:PNEG_01407"/>
<gene>
    <name evidence="5" type="ORF">PNEG_01407</name>
</gene>
<feature type="chain" id="PRO_5004082976" description="Dystroglycan-type cadherin-like domain-containing protein" evidence="3">
    <location>
        <begin position="23"/>
        <end position="883"/>
    </location>
</feature>
<dbReference type="SMART" id="SM00736">
    <property type="entry name" value="CADG"/>
    <property type="match status" value="2"/>
</dbReference>
<dbReference type="InterPro" id="IPR015919">
    <property type="entry name" value="Cadherin-like_sf"/>
</dbReference>
<proteinExistence type="predicted"/>
<dbReference type="InterPro" id="IPR006644">
    <property type="entry name" value="Cadg"/>
</dbReference>
<evidence type="ECO:0000256" key="1">
    <source>
        <dbReference type="SAM" id="MobiDB-lite"/>
    </source>
</evidence>
<keyword evidence="2" id="KW-0812">Transmembrane</keyword>
<dbReference type="eggNOG" id="ENOG502QURR">
    <property type="taxonomic scope" value="Eukaryota"/>
</dbReference>
<evidence type="ECO:0000256" key="3">
    <source>
        <dbReference type="SAM" id="SignalP"/>
    </source>
</evidence>
<keyword evidence="6" id="KW-1185">Reference proteome</keyword>
<comment type="caution">
    <text evidence="5">The sequence shown here is derived from an EMBL/GenBank/DDBJ whole genome shotgun (WGS) entry which is preliminary data.</text>
</comment>